<dbReference type="InterPro" id="IPR038186">
    <property type="entry name" value="CHAD_dom_sf"/>
</dbReference>
<dbReference type="InterPro" id="IPR007899">
    <property type="entry name" value="CHAD_dom"/>
</dbReference>
<evidence type="ECO:0000313" key="2">
    <source>
        <dbReference type="EMBL" id="ETW12988.1"/>
    </source>
</evidence>
<dbReference type="PROSITE" id="PS51708">
    <property type="entry name" value="CHAD"/>
    <property type="match status" value="1"/>
</dbReference>
<dbReference type="RefSeq" id="WP_051487685.1">
    <property type="nucleotide sequence ID" value="NZ_AQQW01000005.1"/>
</dbReference>
<evidence type="ECO:0000259" key="1">
    <source>
        <dbReference type="PROSITE" id="PS51708"/>
    </source>
</evidence>
<dbReference type="AlphaFoldDB" id="W4HKQ6"/>
<dbReference type="SMART" id="SM00880">
    <property type="entry name" value="CHAD"/>
    <property type="match status" value="1"/>
</dbReference>
<comment type="caution">
    <text evidence="2">The sequence shown here is derived from an EMBL/GenBank/DDBJ whole genome shotgun (WGS) entry which is preliminary data.</text>
</comment>
<dbReference type="Pfam" id="PF05235">
    <property type="entry name" value="CHAD"/>
    <property type="match status" value="1"/>
</dbReference>
<gene>
    <name evidence="2" type="ORF">ATO8_10603</name>
</gene>
<dbReference type="eggNOG" id="COG5607">
    <property type="taxonomic scope" value="Bacteria"/>
</dbReference>
<dbReference type="EMBL" id="AQQW01000005">
    <property type="protein sequence ID" value="ETW12988.1"/>
    <property type="molecule type" value="Genomic_DNA"/>
</dbReference>
<protein>
    <submittedName>
        <fullName evidence="2">CHAD domain-containing protein</fullName>
    </submittedName>
</protein>
<organism evidence="2 3">
    <name type="scientific">Roseivivax marinus</name>
    <dbReference type="NCBI Taxonomy" id="1379903"/>
    <lineage>
        <taxon>Bacteria</taxon>
        <taxon>Pseudomonadati</taxon>
        <taxon>Pseudomonadota</taxon>
        <taxon>Alphaproteobacteria</taxon>
        <taxon>Rhodobacterales</taxon>
        <taxon>Roseobacteraceae</taxon>
        <taxon>Roseivivax</taxon>
    </lineage>
</organism>
<proteinExistence type="predicted"/>
<reference evidence="2 3" key="1">
    <citation type="journal article" date="2014" name="Antonie Van Leeuwenhoek">
        <title>Roseivivax atlanticus sp. nov., isolated from surface seawater of the Atlantic Ocean.</title>
        <authorList>
            <person name="Li G."/>
            <person name="Lai Q."/>
            <person name="Liu X."/>
            <person name="Sun F."/>
            <person name="Shao Z."/>
        </authorList>
    </citation>
    <scope>NUCLEOTIDE SEQUENCE [LARGE SCALE GENOMIC DNA]</scope>
    <source>
        <strain evidence="2 3">22II-s10s</strain>
    </source>
</reference>
<keyword evidence="3" id="KW-1185">Reference proteome</keyword>
<sequence>MTYTLDATDTDLVHGFRRVAADQLDAGIASLGGAGDIGIHEAVHDARKRCKKVRGMLRLFRGSFPDYKVENAALRDAARLLSDLRDSTAVIETYDRLMERYGALLERSALAPLRASFTRDRTASGEAGDLSDRMASMGEALEAVRGRVETWTLEKGGFKAIEDGLVRSYDRARAAMDVANDSRDPADMHEWRKRVKYHWYHMRLLSDARSDVLLAREATADRLSDVLGDHHDLEAFLPRLETSPLADDAVRLLRGLVSEEQGRLELEAFTLGQALLSPKPKRLAKEVRQAVRTWYAAT</sequence>
<name>W4HKQ6_9RHOB</name>
<dbReference type="Proteomes" id="UP000019063">
    <property type="component" value="Unassembled WGS sequence"/>
</dbReference>
<dbReference type="STRING" id="1379903.ATO8_10603"/>
<dbReference type="PANTHER" id="PTHR39339">
    <property type="entry name" value="SLR1444 PROTEIN"/>
    <property type="match status" value="1"/>
</dbReference>
<feature type="domain" description="CHAD" evidence="1">
    <location>
        <begin position="9"/>
        <end position="288"/>
    </location>
</feature>
<accession>W4HKQ6</accession>
<dbReference type="PANTHER" id="PTHR39339:SF1">
    <property type="entry name" value="CHAD DOMAIN-CONTAINING PROTEIN"/>
    <property type="match status" value="1"/>
</dbReference>
<evidence type="ECO:0000313" key="3">
    <source>
        <dbReference type="Proteomes" id="UP000019063"/>
    </source>
</evidence>
<dbReference type="Gene3D" id="1.40.20.10">
    <property type="entry name" value="CHAD domain"/>
    <property type="match status" value="1"/>
</dbReference>